<protein>
    <submittedName>
        <fullName evidence="1">Uncharacterized protein</fullName>
    </submittedName>
</protein>
<organism evidence="1 2">
    <name type="scientific">Taibaiella soli</name>
    <dbReference type="NCBI Taxonomy" id="1649169"/>
    <lineage>
        <taxon>Bacteria</taxon>
        <taxon>Pseudomonadati</taxon>
        <taxon>Bacteroidota</taxon>
        <taxon>Chitinophagia</taxon>
        <taxon>Chitinophagales</taxon>
        <taxon>Chitinophagaceae</taxon>
        <taxon>Taibaiella</taxon>
    </lineage>
</organism>
<evidence type="ECO:0000313" key="1">
    <source>
        <dbReference type="EMBL" id="PZF72468.1"/>
    </source>
</evidence>
<accession>A0A2W2AXR7</accession>
<dbReference type="Proteomes" id="UP000248745">
    <property type="component" value="Unassembled WGS sequence"/>
</dbReference>
<proteinExistence type="predicted"/>
<dbReference type="RefSeq" id="WP_110999563.1">
    <property type="nucleotide sequence ID" value="NZ_QKTW01000018.1"/>
</dbReference>
<dbReference type="OrthoDB" id="1494913at2"/>
<dbReference type="EMBL" id="QKTW01000018">
    <property type="protein sequence ID" value="PZF72468.1"/>
    <property type="molecule type" value="Genomic_DNA"/>
</dbReference>
<name>A0A2W2AXR7_9BACT</name>
<dbReference type="AlphaFoldDB" id="A0A2W2AXR7"/>
<reference evidence="1 2" key="1">
    <citation type="submission" date="2018-06" db="EMBL/GenBank/DDBJ databases">
        <title>Mucibacter soli gen. nov., sp. nov., a new member of the family Chitinophagaceae producing mucin.</title>
        <authorList>
            <person name="Kim M.-K."/>
            <person name="Park S."/>
            <person name="Kim T.-S."/>
            <person name="Joung Y."/>
            <person name="Han J.-H."/>
            <person name="Kim S.B."/>
        </authorList>
    </citation>
    <scope>NUCLEOTIDE SEQUENCE [LARGE SCALE GENOMIC DNA]</scope>
    <source>
        <strain evidence="1 2">R1-15</strain>
    </source>
</reference>
<sequence length="111" mass="12480">MNNNQKAVRLKTSVLIDGEAAQKEPAHLNFLPMGDFNPTATAYGVTDEQNQKLLNKFFEYMKSIDSRVFSWLEADANNAILFANDPLRAIKIAIPDFDESVITGLNKEMLM</sequence>
<gene>
    <name evidence="1" type="ORF">DN068_14065</name>
</gene>
<comment type="caution">
    <text evidence="1">The sequence shown here is derived from an EMBL/GenBank/DDBJ whole genome shotgun (WGS) entry which is preliminary data.</text>
</comment>
<evidence type="ECO:0000313" key="2">
    <source>
        <dbReference type="Proteomes" id="UP000248745"/>
    </source>
</evidence>
<keyword evidence="2" id="KW-1185">Reference proteome</keyword>